<dbReference type="FunFam" id="3.40.140.10:FF:000005">
    <property type="entry name" value="tRNA-specific adenosine deaminase"/>
    <property type="match status" value="1"/>
</dbReference>
<feature type="binding site" evidence="8">
    <location>
        <position position="85"/>
    </location>
    <ligand>
        <name>Zn(2+)</name>
        <dbReference type="ChEBI" id="CHEBI:29105"/>
        <note>catalytic</note>
    </ligand>
</feature>
<dbReference type="PROSITE" id="PS51747">
    <property type="entry name" value="CYT_DCMP_DEAMINASES_2"/>
    <property type="match status" value="1"/>
</dbReference>
<evidence type="ECO:0000256" key="1">
    <source>
        <dbReference type="ARBA" id="ARBA00010669"/>
    </source>
</evidence>
<dbReference type="PANTHER" id="PTHR11079:SF202">
    <property type="entry name" value="TRNA-SPECIFIC ADENOSINE DEAMINASE"/>
    <property type="match status" value="1"/>
</dbReference>
<dbReference type="EMBL" id="CP061800">
    <property type="protein sequence ID" value="QTA86616.1"/>
    <property type="molecule type" value="Genomic_DNA"/>
</dbReference>
<comment type="catalytic activity">
    <reaction evidence="7 8">
        <text>adenosine(34) in tRNA + H2O + H(+) = inosine(34) in tRNA + NH4(+)</text>
        <dbReference type="Rhea" id="RHEA:43168"/>
        <dbReference type="Rhea" id="RHEA-COMP:10373"/>
        <dbReference type="Rhea" id="RHEA-COMP:10374"/>
        <dbReference type="ChEBI" id="CHEBI:15377"/>
        <dbReference type="ChEBI" id="CHEBI:15378"/>
        <dbReference type="ChEBI" id="CHEBI:28938"/>
        <dbReference type="ChEBI" id="CHEBI:74411"/>
        <dbReference type="ChEBI" id="CHEBI:82852"/>
        <dbReference type="EC" id="3.5.4.33"/>
    </reaction>
</comment>
<evidence type="ECO:0000256" key="5">
    <source>
        <dbReference type="ARBA" id="ARBA00022801"/>
    </source>
</evidence>
<dbReference type="CDD" id="cd01285">
    <property type="entry name" value="nucleoside_deaminase"/>
    <property type="match status" value="1"/>
</dbReference>
<sequence length="155" mass="17197">MDKNHIEMMKLALTEAQKAGQKEEVPVGAVIVAETGNILSAAHNQTITRSDPTAHAEILALREAARKIQNYRLLNTTLYVTIEPCMMCMGAIIHARISAVVFGANDPKWGSAGSLYDFSNDSRLNHRLSIIPGICEAECRTLIQDFFRARRKLET</sequence>
<dbReference type="GO" id="GO:0052717">
    <property type="term" value="F:tRNA-specific adenosine-34 deaminase activity"/>
    <property type="evidence" value="ECO:0007669"/>
    <property type="project" value="UniProtKB-UniRule"/>
</dbReference>
<keyword evidence="6 8" id="KW-0862">Zinc</keyword>
<feature type="active site" description="Proton donor" evidence="8">
    <location>
        <position position="57"/>
    </location>
</feature>
<dbReference type="HAMAP" id="MF_00972">
    <property type="entry name" value="tRNA_aden_deaminase"/>
    <property type="match status" value="1"/>
</dbReference>
<comment type="function">
    <text evidence="8">Catalyzes the deamination of adenosine to inosine at the wobble position 34 of tRNA(Arg2).</text>
</comment>
<gene>
    <name evidence="8 10" type="primary">tadA</name>
    <name evidence="10" type="ORF">dnm_026400</name>
</gene>
<dbReference type="PANTHER" id="PTHR11079">
    <property type="entry name" value="CYTOSINE DEAMINASE FAMILY MEMBER"/>
    <property type="match status" value="1"/>
</dbReference>
<protein>
    <recommendedName>
        <fullName evidence="8">tRNA-specific adenosine deaminase</fullName>
        <ecNumber evidence="8">3.5.4.33</ecNumber>
    </recommendedName>
</protein>
<dbReference type="Gene3D" id="3.40.140.10">
    <property type="entry name" value="Cytidine Deaminase, domain 2"/>
    <property type="match status" value="1"/>
</dbReference>
<dbReference type="GO" id="GO:0008270">
    <property type="term" value="F:zinc ion binding"/>
    <property type="evidence" value="ECO:0007669"/>
    <property type="project" value="UniProtKB-UniRule"/>
</dbReference>
<keyword evidence="5 8" id="KW-0378">Hydrolase</keyword>
<reference evidence="10" key="1">
    <citation type="journal article" date="2021" name="Microb. Physiol.">
        <title>Proteogenomic Insights into the Physiology of Marine, Sulfate-Reducing, Filamentous Desulfonema limicola and Desulfonema magnum.</title>
        <authorList>
            <person name="Schnaars V."/>
            <person name="Wohlbrand L."/>
            <person name="Scheve S."/>
            <person name="Hinrichs C."/>
            <person name="Reinhardt R."/>
            <person name="Rabus R."/>
        </authorList>
    </citation>
    <scope>NUCLEOTIDE SEQUENCE</scope>
    <source>
        <strain evidence="10">4be13</strain>
    </source>
</reference>
<keyword evidence="4 8" id="KW-0479">Metal-binding</keyword>
<dbReference type="Pfam" id="PF00383">
    <property type="entry name" value="dCMP_cyt_deam_1"/>
    <property type="match status" value="1"/>
</dbReference>
<dbReference type="KEGG" id="dmm:dnm_026400"/>
<feature type="domain" description="CMP/dCMP-type deaminase" evidence="9">
    <location>
        <begin position="3"/>
        <end position="131"/>
    </location>
</feature>
<dbReference type="SUPFAM" id="SSF53927">
    <property type="entry name" value="Cytidine deaminase-like"/>
    <property type="match status" value="1"/>
</dbReference>
<accession>A0A975BJS5</accession>
<dbReference type="InterPro" id="IPR016192">
    <property type="entry name" value="APOBEC/CMP_deaminase_Zn-bd"/>
</dbReference>
<evidence type="ECO:0000256" key="2">
    <source>
        <dbReference type="ARBA" id="ARBA00011738"/>
    </source>
</evidence>
<comment type="similarity">
    <text evidence="1">Belongs to the cytidine and deoxycytidylate deaminase family. ADAT2 subfamily.</text>
</comment>
<keyword evidence="3 8" id="KW-0819">tRNA processing</keyword>
<evidence type="ECO:0000313" key="11">
    <source>
        <dbReference type="Proteomes" id="UP000663722"/>
    </source>
</evidence>
<dbReference type="InterPro" id="IPR028883">
    <property type="entry name" value="tRNA_aden_deaminase"/>
</dbReference>
<evidence type="ECO:0000256" key="4">
    <source>
        <dbReference type="ARBA" id="ARBA00022723"/>
    </source>
</evidence>
<evidence type="ECO:0000256" key="3">
    <source>
        <dbReference type="ARBA" id="ARBA00022694"/>
    </source>
</evidence>
<keyword evidence="11" id="KW-1185">Reference proteome</keyword>
<evidence type="ECO:0000256" key="6">
    <source>
        <dbReference type="ARBA" id="ARBA00022833"/>
    </source>
</evidence>
<dbReference type="EC" id="3.5.4.33" evidence="8"/>
<evidence type="ECO:0000256" key="8">
    <source>
        <dbReference type="HAMAP-Rule" id="MF_00972"/>
    </source>
</evidence>
<dbReference type="NCBIfam" id="NF008113">
    <property type="entry name" value="PRK10860.1"/>
    <property type="match status" value="1"/>
</dbReference>
<dbReference type="InterPro" id="IPR016193">
    <property type="entry name" value="Cytidine_deaminase-like"/>
</dbReference>
<dbReference type="PROSITE" id="PS00903">
    <property type="entry name" value="CYT_DCMP_DEAMINASES_1"/>
    <property type="match status" value="1"/>
</dbReference>
<comment type="cofactor">
    <cofactor evidence="8">
        <name>Zn(2+)</name>
        <dbReference type="ChEBI" id="CHEBI:29105"/>
    </cofactor>
    <text evidence="8">Binds 1 zinc ion per subunit.</text>
</comment>
<organism evidence="10 11">
    <name type="scientific">Desulfonema magnum</name>
    <dbReference type="NCBI Taxonomy" id="45655"/>
    <lineage>
        <taxon>Bacteria</taxon>
        <taxon>Pseudomonadati</taxon>
        <taxon>Thermodesulfobacteriota</taxon>
        <taxon>Desulfobacteria</taxon>
        <taxon>Desulfobacterales</taxon>
        <taxon>Desulfococcaceae</taxon>
        <taxon>Desulfonema</taxon>
    </lineage>
</organism>
<evidence type="ECO:0000256" key="7">
    <source>
        <dbReference type="ARBA" id="ARBA00048045"/>
    </source>
</evidence>
<dbReference type="InterPro" id="IPR002125">
    <property type="entry name" value="CMP_dCMP_dom"/>
</dbReference>
<proteinExistence type="inferred from homology"/>
<name>A0A975BJS5_9BACT</name>
<feature type="binding site" evidence="8">
    <location>
        <position position="55"/>
    </location>
    <ligand>
        <name>Zn(2+)</name>
        <dbReference type="ChEBI" id="CHEBI:29105"/>
        <note>catalytic</note>
    </ligand>
</feature>
<comment type="subunit">
    <text evidence="2 8">Homodimer.</text>
</comment>
<dbReference type="RefSeq" id="WP_207682181.1">
    <property type="nucleotide sequence ID" value="NZ_CP061800.1"/>
</dbReference>
<evidence type="ECO:0000259" key="9">
    <source>
        <dbReference type="PROSITE" id="PS51747"/>
    </source>
</evidence>
<evidence type="ECO:0000313" key="10">
    <source>
        <dbReference type="EMBL" id="QTA86616.1"/>
    </source>
</evidence>
<dbReference type="AlphaFoldDB" id="A0A975BJS5"/>
<feature type="binding site" evidence="8">
    <location>
        <position position="88"/>
    </location>
    <ligand>
        <name>Zn(2+)</name>
        <dbReference type="ChEBI" id="CHEBI:29105"/>
        <note>catalytic</note>
    </ligand>
</feature>
<dbReference type="GO" id="GO:0002100">
    <property type="term" value="P:tRNA wobble adenosine to inosine editing"/>
    <property type="evidence" value="ECO:0007669"/>
    <property type="project" value="UniProtKB-UniRule"/>
</dbReference>
<dbReference type="Proteomes" id="UP000663722">
    <property type="component" value="Chromosome"/>
</dbReference>